<evidence type="ECO:0000313" key="2">
    <source>
        <dbReference type="EMBL" id="EMR50548.1"/>
    </source>
</evidence>
<accession>M7RFI4</accession>
<dbReference type="InterPro" id="IPR004590">
    <property type="entry name" value="ssDNA_annealing_RecT"/>
</dbReference>
<proteinExistence type="predicted"/>
<dbReference type="NCBIfam" id="NF007351">
    <property type="entry name" value="PRK09846.1"/>
    <property type="match status" value="1"/>
</dbReference>
<dbReference type="GO" id="GO:0003677">
    <property type="term" value="F:DNA binding"/>
    <property type="evidence" value="ECO:0007669"/>
    <property type="project" value="InterPro"/>
</dbReference>
<evidence type="ECO:0000256" key="1">
    <source>
        <dbReference type="SAM" id="MobiDB-lite"/>
    </source>
</evidence>
<gene>
    <name evidence="2" type="ORF">A670_04266</name>
</gene>
<feature type="region of interest" description="Disordered" evidence="1">
    <location>
        <begin position="1"/>
        <end position="25"/>
    </location>
</feature>
<dbReference type="PATRIC" id="fig|1192688.3.peg.4046"/>
<dbReference type="GO" id="GO:0006259">
    <property type="term" value="P:DNA metabolic process"/>
    <property type="evidence" value="ECO:0007669"/>
    <property type="project" value="InterPro"/>
</dbReference>
<dbReference type="EMBL" id="APMR01000114">
    <property type="protein sequence ID" value="EMR50548.1"/>
    <property type="molecule type" value="Genomic_DNA"/>
</dbReference>
<protein>
    <submittedName>
        <fullName evidence="2">Recombination and repair protein RecT</fullName>
    </submittedName>
</protein>
<dbReference type="Pfam" id="PF03837">
    <property type="entry name" value="RecT"/>
    <property type="match status" value="1"/>
</dbReference>
<reference evidence="2 3" key="1">
    <citation type="submission" date="2013-02" db="EMBL/GenBank/DDBJ databases">
        <authorList>
            <person name="McClelland M."/>
            <person name="Porwollik S."/>
            <person name="Desai P."/>
            <person name="Cheng P."/>
            <person name="Wollam A."/>
            <person name="Pepin K."/>
            <person name="Bhonagiri V."/>
            <person name="Fulton L."/>
            <person name="Fulton R."/>
            <person name="Delehaunty K."/>
            <person name="Fronick C."/>
            <person name="Godfrey J."/>
            <person name="Waligorski J."/>
            <person name="Appelbaum E."/>
            <person name="Tomlinson C."/>
            <person name="Warren W."/>
            <person name="Sodergren E."/>
            <person name="Weinstock G."/>
            <person name="Wilson R.K."/>
        </authorList>
    </citation>
    <scope>NUCLEOTIDE SEQUENCE [LARGE SCALE GENOMIC DNA]</scope>
    <source>
        <strain evidence="2 3">UC16</strain>
    </source>
</reference>
<evidence type="ECO:0000313" key="3">
    <source>
        <dbReference type="Proteomes" id="UP000013259"/>
    </source>
</evidence>
<comment type="caution">
    <text evidence="2">The sequence shown here is derived from an EMBL/GenBank/DDBJ whole genome shotgun (WGS) entry which is preliminary data.</text>
</comment>
<dbReference type="InterPro" id="IPR018330">
    <property type="entry name" value="RecT_fam"/>
</dbReference>
<name>M7RFI4_SALDU</name>
<sequence length="278" mass="30623">MQMPKQPPIAKADLQKTQGARTPTAVKNNNDVISFINQPSMKEQLAAALPRHMTAERMIRITTTEIRKVPALGDCDTMSFVSAIVQCSQLGLEPGGALGHAYLLPFGNKNEKSGKKNVQLIIGYRGMIDLARRSGQIASLSARVVREGDDFSFEFGLEEKLVHRPGENEDAPVTHVYAVARLKDGGTQFEVMTRKQIELVRAQSKAGNNGLWVTHWEEMAKKTAIRRLFKYLPVSIEIQRAVSMDEKETLTIDPADASVITGEYSVVESAGVEENVTA</sequence>
<dbReference type="AlphaFoldDB" id="M7RFI4"/>
<dbReference type="NCBIfam" id="TIGR00616">
    <property type="entry name" value="rect"/>
    <property type="match status" value="1"/>
</dbReference>
<feature type="compositionally biased region" description="Polar residues" evidence="1">
    <location>
        <begin position="15"/>
        <end position="25"/>
    </location>
</feature>
<dbReference type="Proteomes" id="UP000013259">
    <property type="component" value="Unassembled WGS sequence"/>
</dbReference>
<dbReference type="HOGENOM" id="CLU_071046_0_0_6"/>
<organism evidence="2 3">
    <name type="scientific">Salmonella enterica subsp. enterica serovar Dublin str. UC16</name>
    <dbReference type="NCBI Taxonomy" id="1192688"/>
    <lineage>
        <taxon>Bacteria</taxon>
        <taxon>Pseudomonadati</taxon>
        <taxon>Pseudomonadota</taxon>
        <taxon>Gammaproteobacteria</taxon>
        <taxon>Enterobacterales</taxon>
        <taxon>Enterobacteriaceae</taxon>
        <taxon>Salmonella</taxon>
    </lineage>
</organism>